<dbReference type="Pfam" id="PF05709">
    <property type="entry name" value="Sipho_tail"/>
    <property type="match status" value="1"/>
</dbReference>
<organism evidence="2">
    <name type="scientific">Siphoviridae sp. ctBrh2</name>
    <dbReference type="NCBI Taxonomy" id="2827804"/>
    <lineage>
        <taxon>Viruses</taxon>
        <taxon>Duplodnaviria</taxon>
        <taxon>Heunggongvirae</taxon>
        <taxon>Uroviricota</taxon>
        <taxon>Caudoviricetes</taxon>
    </lineage>
</organism>
<accession>A0A8S5S809</accession>
<reference evidence="2" key="1">
    <citation type="journal article" date="2021" name="Proc. Natl. Acad. Sci. U.S.A.">
        <title>A Catalog of Tens of Thousands of Viruses from Human Metagenomes Reveals Hidden Associations with Chronic Diseases.</title>
        <authorList>
            <person name="Tisza M.J."/>
            <person name="Buck C.B."/>
        </authorList>
    </citation>
    <scope>NUCLEOTIDE SEQUENCE</scope>
    <source>
        <strain evidence="2">CtBrh2</strain>
    </source>
</reference>
<proteinExistence type="predicted"/>
<evidence type="ECO:0000259" key="1">
    <source>
        <dbReference type="Pfam" id="PF05709"/>
    </source>
</evidence>
<feature type="domain" description="Siphovirus-type tail component RIFT-related" evidence="1">
    <location>
        <begin position="28"/>
        <end position="126"/>
    </location>
</feature>
<sequence length="273" mass="31603">MFYKVLFDQGSGWFDPQRKMKIVFKDIKRASPNHNVEYQEFSGSNGSRPINESFKSFEIQFDIDIFFESEWEKELLETELIELIFKKGSYYITHELSPGKMYEVYPTSFEQNEGYNTYQNYTVIFNVFKGCSESLSTTLKAFSLDESWQFSQGLVSEDYEYVHQTSRFAIFNAGDFTIDPRENYLKIKIEGMSYGNLTVFNATTGERFIYRGSLNSVSGETLTLDGVYPLKNGIHCGIDTNHGLISLVPGENKIEISNASRIKTAWDFRFLYK</sequence>
<dbReference type="EMBL" id="BK032545">
    <property type="protein sequence ID" value="DAF46826.1"/>
    <property type="molecule type" value="Genomic_DNA"/>
</dbReference>
<evidence type="ECO:0000313" key="2">
    <source>
        <dbReference type="EMBL" id="DAF46826.1"/>
    </source>
</evidence>
<dbReference type="InterPro" id="IPR008841">
    <property type="entry name" value="Siphovirus-type_tail_N"/>
</dbReference>
<name>A0A8S5S809_9CAUD</name>
<protein>
    <submittedName>
        <fullName evidence="2">Distal tail protein</fullName>
    </submittedName>
</protein>